<feature type="transmembrane region" description="Helical" evidence="7">
    <location>
        <begin position="67"/>
        <end position="87"/>
    </location>
</feature>
<dbReference type="PANTHER" id="PTHR32322:SF18">
    <property type="entry name" value="S-ADENOSYLMETHIONINE_S-ADENOSYLHOMOCYSTEINE TRANSPORTER"/>
    <property type="match status" value="1"/>
</dbReference>
<keyword evidence="3" id="KW-1003">Cell membrane</keyword>
<organism evidence="9 10">
    <name type="scientific">Anaerocolumna chitinilytica</name>
    <dbReference type="NCBI Taxonomy" id="1727145"/>
    <lineage>
        <taxon>Bacteria</taxon>
        <taxon>Bacillati</taxon>
        <taxon>Bacillota</taxon>
        <taxon>Clostridia</taxon>
        <taxon>Lachnospirales</taxon>
        <taxon>Lachnospiraceae</taxon>
        <taxon>Anaerocolumna</taxon>
    </lineage>
</organism>
<evidence type="ECO:0000256" key="2">
    <source>
        <dbReference type="ARBA" id="ARBA00007362"/>
    </source>
</evidence>
<keyword evidence="5 7" id="KW-1133">Transmembrane helix</keyword>
<evidence type="ECO:0000256" key="7">
    <source>
        <dbReference type="SAM" id="Phobius"/>
    </source>
</evidence>
<keyword evidence="10" id="KW-1185">Reference proteome</keyword>
<proteinExistence type="inferred from homology"/>
<sequence length="312" mass="34438">MSSTHTIKGHIAALFSVIFWGTTFISTKVLLKAFSPFEILILRFLIGYIALWCIKPGKIEKIPGQKISHELLFLGAGLSGVTFYFLMENNALTLTYASNVGVIVSTAPFFTALMAHFLLKNERFRPSFFLGFLAAIAGICLISYNGSTVLSLNPMGDLLALAAAFVWGIYSIFTKKISDLGYNMMLATRKIFLYGLITMLPLIPFFHPSYDYKEIIKPVHLGNLLYLSLGASALCYVIWNWATKVLGAVKTSLYIYIIPVIAILTSALFLHERMTLIGALGTILTIAGLVISENPFSKKTTSAVKSIDIHKQ</sequence>
<protein>
    <submittedName>
        <fullName evidence="9">EamA family transporter</fullName>
    </submittedName>
</protein>
<feature type="transmembrane region" description="Helical" evidence="7">
    <location>
        <begin position="191"/>
        <end position="210"/>
    </location>
</feature>
<evidence type="ECO:0000256" key="6">
    <source>
        <dbReference type="ARBA" id="ARBA00023136"/>
    </source>
</evidence>
<keyword evidence="4 7" id="KW-0812">Transmembrane</keyword>
<feature type="transmembrane region" description="Helical" evidence="7">
    <location>
        <begin position="12"/>
        <end position="31"/>
    </location>
</feature>
<keyword evidence="6 7" id="KW-0472">Membrane</keyword>
<evidence type="ECO:0000259" key="8">
    <source>
        <dbReference type="Pfam" id="PF00892"/>
    </source>
</evidence>
<comment type="subcellular location">
    <subcellularLocation>
        <location evidence="1">Cell membrane</location>
        <topology evidence="1">Multi-pass membrane protein</topology>
    </subcellularLocation>
</comment>
<dbReference type="RefSeq" id="WP_185259145.1">
    <property type="nucleotide sequence ID" value="NZ_AP023368.1"/>
</dbReference>
<dbReference type="Pfam" id="PF00892">
    <property type="entry name" value="EamA"/>
    <property type="match status" value="2"/>
</dbReference>
<evidence type="ECO:0000313" key="9">
    <source>
        <dbReference type="EMBL" id="BCJ98842.1"/>
    </source>
</evidence>
<feature type="transmembrane region" description="Helical" evidence="7">
    <location>
        <begin position="99"/>
        <end position="119"/>
    </location>
</feature>
<dbReference type="PANTHER" id="PTHR32322">
    <property type="entry name" value="INNER MEMBRANE TRANSPORTER"/>
    <property type="match status" value="1"/>
</dbReference>
<dbReference type="InterPro" id="IPR037185">
    <property type="entry name" value="EmrE-like"/>
</dbReference>
<evidence type="ECO:0000256" key="4">
    <source>
        <dbReference type="ARBA" id="ARBA00022692"/>
    </source>
</evidence>
<dbReference type="KEGG" id="acht:bsdcttw_18830"/>
<dbReference type="GO" id="GO:0005886">
    <property type="term" value="C:plasma membrane"/>
    <property type="evidence" value="ECO:0007669"/>
    <property type="project" value="UniProtKB-SubCell"/>
</dbReference>
<feature type="transmembrane region" description="Helical" evidence="7">
    <location>
        <begin position="37"/>
        <end position="55"/>
    </location>
</feature>
<comment type="similarity">
    <text evidence="2">Belongs to the EamA transporter family.</text>
</comment>
<dbReference type="Proteomes" id="UP000515703">
    <property type="component" value="Chromosome"/>
</dbReference>
<dbReference type="EMBL" id="AP023368">
    <property type="protein sequence ID" value="BCJ98842.1"/>
    <property type="molecule type" value="Genomic_DNA"/>
</dbReference>
<dbReference type="InterPro" id="IPR050638">
    <property type="entry name" value="AA-Vitamin_Transporters"/>
</dbReference>
<reference evidence="9 10" key="2">
    <citation type="submission" date="2020-08" db="EMBL/GenBank/DDBJ databases">
        <authorList>
            <person name="Ueki A."/>
            <person name="Tonouchi A."/>
        </authorList>
    </citation>
    <scope>NUCLEOTIDE SEQUENCE [LARGE SCALE GENOMIC DNA]</scope>
    <source>
        <strain evidence="9 10">CTTW</strain>
    </source>
</reference>
<dbReference type="SUPFAM" id="SSF103481">
    <property type="entry name" value="Multidrug resistance efflux transporter EmrE"/>
    <property type="match status" value="2"/>
</dbReference>
<reference evidence="9 10" key="1">
    <citation type="submission" date="2020-08" db="EMBL/GenBank/DDBJ databases">
        <title>Draft genome sequencing of an Anaerocolumna strain isolated from anoxic soil subjected to BSD treatment.</title>
        <authorList>
            <person name="Uek A."/>
            <person name="Tonouchi A."/>
        </authorList>
    </citation>
    <scope>NUCLEOTIDE SEQUENCE [LARGE SCALE GENOMIC DNA]</scope>
    <source>
        <strain evidence="9 10">CTTW</strain>
    </source>
</reference>
<dbReference type="InterPro" id="IPR000620">
    <property type="entry name" value="EamA_dom"/>
</dbReference>
<dbReference type="AlphaFoldDB" id="A0A7I8DKJ0"/>
<accession>A0A7I8DKJ0</accession>
<name>A0A7I8DKJ0_9FIRM</name>
<feature type="domain" description="EamA" evidence="8">
    <location>
        <begin position="8"/>
        <end position="143"/>
    </location>
</feature>
<feature type="transmembrane region" description="Helical" evidence="7">
    <location>
        <begin position="276"/>
        <end position="296"/>
    </location>
</feature>
<gene>
    <name evidence="9" type="ORF">bsdcttw_18830</name>
</gene>
<evidence type="ECO:0000313" key="10">
    <source>
        <dbReference type="Proteomes" id="UP000515703"/>
    </source>
</evidence>
<feature type="transmembrane region" description="Helical" evidence="7">
    <location>
        <begin position="126"/>
        <end position="144"/>
    </location>
</feature>
<feature type="transmembrane region" description="Helical" evidence="7">
    <location>
        <begin position="150"/>
        <end position="170"/>
    </location>
</feature>
<feature type="domain" description="EamA" evidence="8">
    <location>
        <begin position="155"/>
        <end position="291"/>
    </location>
</feature>
<evidence type="ECO:0000256" key="1">
    <source>
        <dbReference type="ARBA" id="ARBA00004651"/>
    </source>
</evidence>
<feature type="transmembrane region" description="Helical" evidence="7">
    <location>
        <begin position="222"/>
        <end position="241"/>
    </location>
</feature>
<evidence type="ECO:0000256" key="3">
    <source>
        <dbReference type="ARBA" id="ARBA00022475"/>
    </source>
</evidence>
<feature type="transmembrane region" description="Helical" evidence="7">
    <location>
        <begin position="253"/>
        <end position="270"/>
    </location>
</feature>
<evidence type="ECO:0000256" key="5">
    <source>
        <dbReference type="ARBA" id="ARBA00022989"/>
    </source>
</evidence>